<evidence type="ECO:0000256" key="1">
    <source>
        <dbReference type="ARBA" id="ARBA00005417"/>
    </source>
</evidence>
<dbReference type="InterPro" id="IPR027417">
    <property type="entry name" value="P-loop_NTPase"/>
</dbReference>
<evidence type="ECO:0000259" key="4">
    <source>
        <dbReference type="PROSITE" id="PS50893"/>
    </source>
</evidence>
<accession>A0ABM8ZXZ7</accession>
<keyword evidence="2" id="KW-0547">Nucleotide-binding</keyword>
<dbReference type="Gene3D" id="3.40.50.300">
    <property type="entry name" value="P-loop containing nucleotide triphosphate hydrolases"/>
    <property type="match status" value="1"/>
</dbReference>
<evidence type="ECO:0000313" key="5">
    <source>
        <dbReference type="EMBL" id="CAH0535704.1"/>
    </source>
</evidence>
<gene>
    <name evidence="5" type="primary">ytrE</name>
    <name evidence="5" type="ORF">VST7929_03187</name>
</gene>
<comment type="caution">
    <text evidence="5">The sequence shown here is derived from an EMBL/GenBank/DDBJ whole genome shotgun (WGS) entry which is preliminary data.</text>
</comment>
<dbReference type="PANTHER" id="PTHR42798">
    <property type="entry name" value="LIPOPROTEIN-RELEASING SYSTEM ATP-BINDING PROTEIN LOLD"/>
    <property type="match status" value="1"/>
</dbReference>
<dbReference type="PANTHER" id="PTHR42798:SF7">
    <property type="entry name" value="ALPHA-D-RIBOSE 1-METHYLPHOSPHONATE 5-TRIPHOSPHATE SYNTHASE SUBUNIT PHNL"/>
    <property type="match status" value="1"/>
</dbReference>
<dbReference type="EMBL" id="CAKLDI010000002">
    <property type="protein sequence ID" value="CAH0535704.1"/>
    <property type="molecule type" value="Genomic_DNA"/>
</dbReference>
<keyword evidence="6" id="KW-1185">Reference proteome</keyword>
<organism evidence="5 6">
    <name type="scientific">Vibrio stylophorae</name>
    <dbReference type="NCBI Taxonomy" id="659351"/>
    <lineage>
        <taxon>Bacteria</taxon>
        <taxon>Pseudomonadati</taxon>
        <taxon>Pseudomonadota</taxon>
        <taxon>Gammaproteobacteria</taxon>
        <taxon>Vibrionales</taxon>
        <taxon>Vibrionaceae</taxon>
        <taxon>Vibrio</taxon>
    </lineage>
</organism>
<feature type="domain" description="ABC transporter" evidence="4">
    <location>
        <begin position="2"/>
        <end position="227"/>
    </location>
</feature>
<protein>
    <submittedName>
        <fullName evidence="5">ABC transporter ATP-binding protein YtrE</fullName>
    </submittedName>
</protein>
<dbReference type="SUPFAM" id="SSF52540">
    <property type="entry name" value="P-loop containing nucleoside triphosphate hydrolases"/>
    <property type="match status" value="1"/>
</dbReference>
<dbReference type="RefSeq" id="WP_237468573.1">
    <property type="nucleotide sequence ID" value="NZ_CAKLDI010000002.1"/>
</dbReference>
<dbReference type="Proteomes" id="UP000838672">
    <property type="component" value="Unassembled WGS sequence"/>
</dbReference>
<name>A0ABM8ZXZ7_9VIBR</name>
<dbReference type="GO" id="GO:0005524">
    <property type="term" value="F:ATP binding"/>
    <property type="evidence" value="ECO:0007669"/>
    <property type="project" value="UniProtKB-KW"/>
</dbReference>
<evidence type="ECO:0000256" key="3">
    <source>
        <dbReference type="ARBA" id="ARBA00022840"/>
    </source>
</evidence>
<dbReference type="Pfam" id="PF00005">
    <property type="entry name" value="ABC_tran"/>
    <property type="match status" value="1"/>
</dbReference>
<comment type="similarity">
    <text evidence="1">Belongs to the ABC transporter superfamily.</text>
</comment>
<evidence type="ECO:0000313" key="6">
    <source>
        <dbReference type="Proteomes" id="UP000838672"/>
    </source>
</evidence>
<dbReference type="InterPro" id="IPR003593">
    <property type="entry name" value="AAA+_ATPase"/>
</dbReference>
<proteinExistence type="inferred from homology"/>
<dbReference type="InterPro" id="IPR003439">
    <property type="entry name" value="ABC_transporter-like_ATP-bd"/>
</dbReference>
<evidence type="ECO:0000256" key="2">
    <source>
        <dbReference type="ARBA" id="ARBA00022741"/>
    </source>
</evidence>
<reference evidence="5" key="1">
    <citation type="submission" date="2021-11" db="EMBL/GenBank/DDBJ databases">
        <authorList>
            <person name="Rodrigo-Torres L."/>
            <person name="Arahal R. D."/>
            <person name="Lucena T."/>
        </authorList>
    </citation>
    <scope>NUCLEOTIDE SEQUENCE</scope>
    <source>
        <strain evidence="5">CECT 7929</strain>
    </source>
</reference>
<sequence>MIRFEKIFKTYPVNGKRIPALQTISLSVPAGQMTAISGGSGAGKSTLLNICGLVDYEYRGKLFINGQKMSVVPGEAVLARREYISFVFERCNLIPVMNIYENLEYPLILKGMEASERQTLVDAMVAKLDLQGLCHKMPADISLYEQQRIAVARAMIAKPLVVVADEPTADLNDSEASIIAQLLVSMSREIGATLLVATNCIAMQQRCDVIQYLDQGHVVSEPMKCAS</sequence>
<dbReference type="PROSITE" id="PS50893">
    <property type="entry name" value="ABC_TRANSPORTER_2"/>
    <property type="match status" value="1"/>
</dbReference>
<keyword evidence="3 5" id="KW-0067">ATP-binding</keyword>
<dbReference type="SMART" id="SM00382">
    <property type="entry name" value="AAA"/>
    <property type="match status" value="1"/>
</dbReference>